<dbReference type="SUPFAM" id="SSF57850">
    <property type="entry name" value="RING/U-box"/>
    <property type="match status" value="1"/>
</dbReference>
<evidence type="ECO:0000259" key="17">
    <source>
        <dbReference type="PROSITE" id="PS50089"/>
    </source>
</evidence>
<evidence type="ECO:0000256" key="10">
    <source>
        <dbReference type="ARBA" id="ARBA00022833"/>
    </source>
</evidence>
<evidence type="ECO:0000256" key="4">
    <source>
        <dbReference type="ARBA" id="ARBA00012483"/>
    </source>
</evidence>
<evidence type="ECO:0000256" key="16">
    <source>
        <dbReference type="SAM" id="Phobius"/>
    </source>
</evidence>
<comment type="subcellular location">
    <subcellularLocation>
        <location evidence="2">Membrane</location>
        <topology evidence="2">Single-pass membrane protein</topology>
    </subcellularLocation>
</comment>
<keyword evidence="6 16" id="KW-0812">Transmembrane</keyword>
<keyword evidence="12 16" id="KW-0472">Membrane</keyword>
<sequence length="177" mass="19834">MPFLFTSQPSMKYHSRNVQVSLNDMSFQSLNTLHNSFTTASPPSPQPSLQQQNSHPPFGSSISLTILGRLIGLFFMGLFIYIRKSSSDTTPDFSSHHRNHPTVSDHPSRAAPGSSKGLDPEVINSLPVYSYYHGDAKCLTECAICLGEFEDKETVKIIPYCKHVFHLDCIDTWLKSR</sequence>
<dbReference type="PANTHER" id="PTHR46913:SF1">
    <property type="entry name" value="RING-H2 FINGER PROTEIN ATL16"/>
    <property type="match status" value="1"/>
</dbReference>
<evidence type="ECO:0000313" key="19">
    <source>
        <dbReference type="Proteomes" id="UP001174677"/>
    </source>
</evidence>
<evidence type="ECO:0000256" key="7">
    <source>
        <dbReference type="ARBA" id="ARBA00022723"/>
    </source>
</evidence>
<comment type="caution">
    <text evidence="18">The sequence shown here is derived from an EMBL/GenBank/DDBJ whole genome shotgun (WGS) entry which is preliminary data.</text>
</comment>
<evidence type="ECO:0000256" key="2">
    <source>
        <dbReference type="ARBA" id="ARBA00004167"/>
    </source>
</evidence>
<dbReference type="PANTHER" id="PTHR46913">
    <property type="entry name" value="RING-H2 FINGER PROTEIN ATL16"/>
    <property type="match status" value="1"/>
</dbReference>
<dbReference type="Proteomes" id="UP001174677">
    <property type="component" value="Chromosome 6"/>
</dbReference>
<evidence type="ECO:0000256" key="1">
    <source>
        <dbReference type="ARBA" id="ARBA00000900"/>
    </source>
</evidence>
<evidence type="ECO:0000256" key="15">
    <source>
        <dbReference type="SAM" id="MobiDB-lite"/>
    </source>
</evidence>
<organism evidence="18 19">
    <name type="scientific">Hevea brasiliensis</name>
    <name type="common">Para rubber tree</name>
    <name type="synonym">Siphonia brasiliensis</name>
    <dbReference type="NCBI Taxonomy" id="3981"/>
    <lineage>
        <taxon>Eukaryota</taxon>
        <taxon>Viridiplantae</taxon>
        <taxon>Streptophyta</taxon>
        <taxon>Embryophyta</taxon>
        <taxon>Tracheophyta</taxon>
        <taxon>Spermatophyta</taxon>
        <taxon>Magnoliopsida</taxon>
        <taxon>eudicotyledons</taxon>
        <taxon>Gunneridae</taxon>
        <taxon>Pentapetalae</taxon>
        <taxon>rosids</taxon>
        <taxon>fabids</taxon>
        <taxon>Malpighiales</taxon>
        <taxon>Euphorbiaceae</taxon>
        <taxon>Crotonoideae</taxon>
        <taxon>Micrandreae</taxon>
        <taxon>Hevea</taxon>
    </lineage>
</organism>
<comment type="similarity">
    <text evidence="13">Belongs to the RING-type zinc finger family. ATL subfamily.</text>
</comment>
<keyword evidence="8 14" id="KW-0863">Zinc-finger</keyword>
<dbReference type="InterPro" id="IPR001841">
    <property type="entry name" value="Znf_RING"/>
</dbReference>
<dbReference type="PROSITE" id="PS50089">
    <property type="entry name" value="ZF_RING_2"/>
    <property type="match status" value="1"/>
</dbReference>
<feature type="domain" description="RING-type" evidence="17">
    <location>
        <begin position="142"/>
        <end position="177"/>
    </location>
</feature>
<evidence type="ECO:0000313" key="18">
    <source>
        <dbReference type="EMBL" id="KAJ9178032.1"/>
    </source>
</evidence>
<feature type="transmembrane region" description="Helical" evidence="16">
    <location>
        <begin position="62"/>
        <end position="82"/>
    </location>
</feature>
<gene>
    <name evidence="18" type="ORF">P3X46_009952</name>
</gene>
<evidence type="ECO:0000256" key="12">
    <source>
        <dbReference type="ARBA" id="ARBA00023136"/>
    </source>
</evidence>
<dbReference type="Pfam" id="PF17123">
    <property type="entry name" value="zf-RING_11"/>
    <property type="match status" value="1"/>
</dbReference>
<comment type="catalytic activity">
    <reaction evidence="1">
        <text>S-ubiquitinyl-[E2 ubiquitin-conjugating enzyme]-L-cysteine + [acceptor protein]-L-lysine = [E2 ubiquitin-conjugating enzyme]-L-cysteine + N(6)-ubiquitinyl-[acceptor protein]-L-lysine.</text>
        <dbReference type="EC" id="2.3.2.27"/>
    </reaction>
</comment>
<proteinExistence type="inferred from homology"/>
<dbReference type="EMBL" id="JARPOI010000006">
    <property type="protein sequence ID" value="KAJ9178032.1"/>
    <property type="molecule type" value="Genomic_DNA"/>
</dbReference>
<comment type="pathway">
    <text evidence="3">Protein modification; protein ubiquitination.</text>
</comment>
<evidence type="ECO:0000256" key="9">
    <source>
        <dbReference type="ARBA" id="ARBA00022786"/>
    </source>
</evidence>
<evidence type="ECO:0000256" key="5">
    <source>
        <dbReference type="ARBA" id="ARBA00022679"/>
    </source>
</evidence>
<evidence type="ECO:0000256" key="3">
    <source>
        <dbReference type="ARBA" id="ARBA00004906"/>
    </source>
</evidence>
<evidence type="ECO:0000256" key="14">
    <source>
        <dbReference type="PROSITE-ProRule" id="PRU00175"/>
    </source>
</evidence>
<reference evidence="18" key="1">
    <citation type="journal article" date="2023" name="Plant Biotechnol. J.">
        <title>Chromosome-level wild Hevea brasiliensis genome provides new tools for genomic-assisted breeding and valuable loci to elevate rubber yield.</title>
        <authorList>
            <person name="Cheng H."/>
            <person name="Song X."/>
            <person name="Hu Y."/>
            <person name="Wu T."/>
            <person name="Yang Q."/>
            <person name="An Z."/>
            <person name="Feng S."/>
            <person name="Deng Z."/>
            <person name="Wu W."/>
            <person name="Zeng X."/>
            <person name="Tu M."/>
            <person name="Wang X."/>
            <person name="Huang H."/>
        </authorList>
    </citation>
    <scope>NUCLEOTIDE SEQUENCE</scope>
    <source>
        <strain evidence="18">MT/VB/25A 57/8</strain>
    </source>
</reference>
<feature type="region of interest" description="Disordered" evidence="15">
    <location>
        <begin position="91"/>
        <end position="118"/>
    </location>
</feature>
<feature type="compositionally biased region" description="Low complexity" evidence="15">
    <location>
        <begin position="47"/>
        <end position="56"/>
    </location>
</feature>
<keyword evidence="10" id="KW-0862">Zinc</keyword>
<keyword evidence="11 16" id="KW-1133">Transmembrane helix</keyword>
<accession>A0ABQ9MEV6</accession>
<dbReference type="InterPro" id="IPR044600">
    <property type="entry name" value="ATL1/ATL16-like"/>
</dbReference>
<keyword evidence="5" id="KW-0808">Transferase</keyword>
<keyword evidence="7" id="KW-0479">Metal-binding</keyword>
<evidence type="ECO:0000256" key="8">
    <source>
        <dbReference type="ARBA" id="ARBA00022771"/>
    </source>
</evidence>
<evidence type="ECO:0000256" key="13">
    <source>
        <dbReference type="ARBA" id="ARBA00024209"/>
    </source>
</evidence>
<keyword evidence="9" id="KW-0833">Ubl conjugation pathway</keyword>
<protein>
    <recommendedName>
        <fullName evidence="4">RING-type E3 ubiquitin transferase</fullName>
        <ecNumber evidence="4">2.3.2.27</ecNumber>
    </recommendedName>
</protein>
<dbReference type="InterPro" id="IPR013083">
    <property type="entry name" value="Znf_RING/FYVE/PHD"/>
</dbReference>
<name>A0ABQ9MEV6_HEVBR</name>
<dbReference type="EC" id="2.3.2.27" evidence="4"/>
<dbReference type="Gene3D" id="3.30.40.10">
    <property type="entry name" value="Zinc/RING finger domain, C3HC4 (zinc finger)"/>
    <property type="match status" value="1"/>
</dbReference>
<feature type="region of interest" description="Disordered" evidence="15">
    <location>
        <begin position="34"/>
        <end position="56"/>
    </location>
</feature>
<evidence type="ECO:0000256" key="6">
    <source>
        <dbReference type="ARBA" id="ARBA00022692"/>
    </source>
</evidence>
<keyword evidence="19" id="KW-1185">Reference proteome</keyword>
<evidence type="ECO:0000256" key="11">
    <source>
        <dbReference type="ARBA" id="ARBA00022989"/>
    </source>
</evidence>